<feature type="transmembrane region" description="Helical" evidence="5">
    <location>
        <begin position="163"/>
        <end position="182"/>
    </location>
</feature>
<gene>
    <name evidence="8" type="primary">LOC108675386</name>
</gene>
<feature type="transmembrane region" description="Helical" evidence="5">
    <location>
        <begin position="277"/>
        <end position="297"/>
    </location>
</feature>
<keyword evidence="3 5" id="KW-1133">Transmembrane helix</keyword>
<dbReference type="Proteomes" id="UP000694843">
    <property type="component" value="Unplaced"/>
</dbReference>
<feature type="transmembrane region" description="Helical" evidence="5">
    <location>
        <begin position="122"/>
        <end position="142"/>
    </location>
</feature>
<comment type="subcellular location">
    <subcellularLocation>
        <location evidence="1">Membrane</location>
        <topology evidence="1">Multi-pass membrane protein</topology>
    </subcellularLocation>
</comment>
<evidence type="ECO:0000256" key="3">
    <source>
        <dbReference type="ARBA" id="ARBA00022989"/>
    </source>
</evidence>
<evidence type="ECO:0000256" key="5">
    <source>
        <dbReference type="SAM" id="Phobius"/>
    </source>
</evidence>
<dbReference type="GO" id="GO:0055085">
    <property type="term" value="P:transmembrane transport"/>
    <property type="evidence" value="ECO:0007669"/>
    <property type="project" value="InterPro"/>
</dbReference>
<evidence type="ECO:0000313" key="7">
    <source>
        <dbReference type="Proteomes" id="UP000694843"/>
    </source>
</evidence>
<reference evidence="8" key="1">
    <citation type="submission" date="2025-08" db="UniProtKB">
        <authorList>
            <consortium name="RefSeq"/>
        </authorList>
    </citation>
    <scope>IDENTIFICATION</scope>
    <source>
        <tissue evidence="8">Whole organism</tissue>
    </source>
</reference>
<dbReference type="OMA" id="DISIWPR"/>
<dbReference type="KEGG" id="hazt:108675386"/>
<dbReference type="RefSeq" id="XP_018018879.1">
    <property type="nucleotide sequence ID" value="XM_018163390.1"/>
</dbReference>
<dbReference type="GO" id="GO:0016020">
    <property type="term" value="C:membrane"/>
    <property type="evidence" value="ECO:0007669"/>
    <property type="project" value="UniProtKB-SubCell"/>
</dbReference>
<keyword evidence="4 5" id="KW-0472">Membrane</keyword>
<dbReference type="GeneID" id="108675386"/>
<dbReference type="Pfam" id="PF00916">
    <property type="entry name" value="Sulfate_transp"/>
    <property type="match status" value="1"/>
</dbReference>
<protein>
    <submittedName>
        <fullName evidence="8">Solute carrier family 26 member 6-like</fullName>
    </submittedName>
</protein>
<evidence type="ECO:0000313" key="8">
    <source>
        <dbReference type="RefSeq" id="XP_018018879.1"/>
    </source>
</evidence>
<dbReference type="InterPro" id="IPR001902">
    <property type="entry name" value="SLC26A/SulP_fam"/>
</dbReference>
<dbReference type="AlphaFoldDB" id="A0A8B7NYI9"/>
<sequence length="329" mass="34813">TAKKSTAAMIVSTTDDVMRSLEVTGVLATITADRLFHSVHDAVTLLGVENASGSENDAVLMGLLSLGSVTVFFNDMLVSGFSTGAAVHVLVSQLKDVFAVKVTRFSGPCNIIYTVLDVIQKLPTANVAAVIISAISMFLLSVNNEQLKPRLAKFTRIPVPIELIVVVIGTTVSYCVDLNAKYNVQIVGDIPTGLPMPAMPPFSLAAAVAVDCLVIAIIAYAGSFSLAKIFAIKHNYEVDANQELYAMGIGNIFSSFFSCGPMAASITRVLIQESAGGMTQIAGLVSAFAIFWVLLFIGPVLEVLPKACLGSIIVVAMKDMLVKVFDMIA</sequence>
<dbReference type="PROSITE" id="PS50801">
    <property type="entry name" value="STAS"/>
    <property type="match status" value="1"/>
</dbReference>
<keyword evidence="7" id="KW-1185">Reference proteome</keyword>
<feature type="transmembrane region" description="Helical" evidence="5">
    <location>
        <begin position="244"/>
        <end position="271"/>
    </location>
</feature>
<dbReference type="PANTHER" id="PTHR11814">
    <property type="entry name" value="SULFATE TRANSPORTER"/>
    <property type="match status" value="1"/>
</dbReference>
<feature type="transmembrane region" description="Helical" evidence="5">
    <location>
        <begin position="202"/>
        <end position="223"/>
    </location>
</feature>
<proteinExistence type="predicted"/>
<accession>A0A8B7NYI9</accession>
<dbReference type="InterPro" id="IPR002645">
    <property type="entry name" value="STAS_dom"/>
</dbReference>
<feature type="domain" description="STAS" evidence="6">
    <location>
        <begin position="1"/>
        <end position="46"/>
    </location>
</feature>
<evidence type="ECO:0000256" key="4">
    <source>
        <dbReference type="ARBA" id="ARBA00023136"/>
    </source>
</evidence>
<keyword evidence="2 5" id="KW-0812">Transmembrane</keyword>
<evidence type="ECO:0000256" key="1">
    <source>
        <dbReference type="ARBA" id="ARBA00004141"/>
    </source>
</evidence>
<evidence type="ECO:0000259" key="6">
    <source>
        <dbReference type="PROSITE" id="PS50801"/>
    </source>
</evidence>
<dbReference type="OrthoDB" id="7365796at2759"/>
<dbReference type="InterPro" id="IPR011547">
    <property type="entry name" value="SLC26A/SulP_dom"/>
</dbReference>
<organism evidence="7 8">
    <name type="scientific">Hyalella azteca</name>
    <name type="common">Amphipod</name>
    <dbReference type="NCBI Taxonomy" id="294128"/>
    <lineage>
        <taxon>Eukaryota</taxon>
        <taxon>Metazoa</taxon>
        <taxon>Ecdysozoa</taxon>
        <taxon>Arthropoda</taxon>
        <taxon>Crustacea</taxon>
        <taxon>Multicrustacea</taxon>
        <taxon>Malacostraca</taxon>
        <taxon>Eumalacostraca</taxon>
        <taxon>Peracarida</taxon>
        <taxon>Amphipoda</taxon>
        <taxon>Senticaudata</taxon>
        <taxon>Talitrida</taxon>
        <taxon>Talitroidea</taxon>
        <taxon>Hyalellidae</taxon>
        <taxon>Hyalella</taxon>
    </lineage>
</organism>
<name>A0A8B7NYI9_HYAAZ</name>
<feature type="non-terminal residue" evidence="8">
    <location>
        <position position="1"/>
    </location>
</feature>
<feature type="non-terminal residue" evidence="8">
    <location>
        <position position="329"/>
    </location>
</feature>
<evidence type="ECO:0000256" key="2">
    <source>
        <dbReference type="ARBA" id="ARBA00022692"/>
    </source>
</evidence>